<name>A0AAW2NPZ5_SESRA</name>
<proteinExistence type="predicted"/>
<protein>
    <submittedName>
        <fullName evidence="2">Uncharacterized protein</fullName>
    </submittedName>
</protein>
<sequence length="153" mass="16558">MELRGGEEEVGGVQAEVQVRPCAATPPARGRPQAGGASQCEALAVWAAFPPLVHVSSPHLEHSVPQSCCRQDDVLKYMEGYSPNHIAIILSLLEYLPSDSGDYLDDSNDYDLDETRGDGSHFDDHVEEKVLGSEGEEAVCDDDQEETDVSNVS</sequence>
<accession>A0AAW2NPZ5</accession>
<feature type="compositionally biased region" description="Basic and acidic residues" evidence="1">
    <location>
        <begin position="113"/>
        <end position="131"/>
    </location>
</feature>
<feature type="compositionally biased region" description="Acidic residues" evidence="1">
    <location>
        <begin position="134"/>
        <end position="153"/>
    </location>
</feature>
<evidence type="ECO:0000313" key="2">
    <source>
        <dbReference type="EMBL" id="KAL0345532.1"/>
    </source>
</evidence>
<organism evidence="2">
    <name type="scientific">Sesamum radiatum</name>
    <name type="common">Black benniseed</name>
    <dbReference type="NCBI Taxonomy" id="300843"/>
    <lineage>
        <taxon>Eukaryota</taxon>
        <taxon>Viridiplantae</taxon>
        <taxon>Streptophyta</taxon>
        <taxon>Embryophyta</taxon>
        <taxon>Tracheophyta</taxon>
        <taxon>Spermatophyta</taxon>
        <taxon>Magnoliopsida</taxon>
        <taxon>eudicotyledons</taxon>
        <taxon>Gunneridae</taxon>
        <taxon>Pentapetalae</taxon>
        <taxon>asterids</taxon>
        <taxon>lamiids</taxon>
        <taxon>Lamiales</taxon>
        <taxon>Pedaliaceae</taxon>
        <taxon>Sesamum</taxon>
    </lineage>
</organism>
<evidence type="ECO:0000256" key="1">
    <source>
        <dbReference type="SAM" id="MobiDB-lite"/>
    </source>
</evidence>
<feature type="compositionally biased region" description="Acidic residues" evidence="1">
    <location>
        <begin position="103"/>
        <end position="112"/>
    </location>
</feature>
<comment type="caution">
    <text evidence="2">The sequence shown here is derived from an EMBL/GenBank/DDBJ whole genome shotgun (WGS) entry which is preliminary data.</text>
</comment>
<reference evidence="2" key="2">
    <citation type="journal article" date="2024" name="Plant">
        <title>Genomic evolution and insights into agronomic trait innovations of Sesamum species.</title>
        <authorList>
            <person name="Miao H."/>
            <person name="Wang L."/>
            <person name="Qu L."/>
            <person name="Liu H."/>
            <person name="Sun Y."/>
            <person name="Le M."/>
            <person name="Wang Q."/>
            <person name="Wei S."/>
            <person name="Zheng Y."/>
            <person name="Lin W."/>
            <person name="Duan Y."/>
            <person name="Cao H."/>
            <person name="Xiong S."/>
            <person name="Wang X."/>
            <person name="Wei L."/>
            <person name="Li C."/>
            <person name="Ma Q."/>
            <person name="Ju M."/>
            <person name="Zhao R."/>
            <person name="Li G."/>
            <person name="Mu C."/>
            <person name="Tian Q."/>
            <person name="Mei H."/>
            <person name="Zhang T."/>
            <person name="Gao T."/>
            <person name="Zhang H."/>
        </authorList>
    </citation>
    <scope>NUCLEOTIDE SEQUENCE</scope>
    <source>
        <strain evidence="2">G02</strain>
    </source>
</reference>
<dbReference type="EMBL" id="JACGWJ010000019">
    <property type="protein sequence ID" value="KAL0345532.1"/>
    <property type="molecule type" value="Genomic_DNA"/>
</dbReference>
<feature type="region of interest" description="Disordered" evidence="1">
    <location>
        <begin position="103"/>
        <end position="153"/>
    </location>
</feature>
<reference evidence="2" key="1">
    <citation type="submission" date="2020-06" db="EMBL/GenBank/DDBJ databases">
        <authorList>
            <person name="Li T."/>
            <person name="Hu X."/>
            <person name="Zhang T."/>
            <person name="Song X."/>
            <person name="Zhang H."/>
            <person name="Dai N."/>
            <person name="Sheng W."/>
            <person name="Hou X."/>
            <person name="Wei L."/>
        </authorList>
    </citation>
    <scope>NUCLEOTIDE SEQUENCE</scope>
    <source>
        <strain evidence="2">G02</strain>
        <tissue evidence="2">Leaf</tissue>
    </source>
</reference>
<gene>
    <name evidence="2" type="ORF">Sradi_4384500</name>
</gene>
<dbReference type="AlphaFoldDB" id="A0AAW2NPZ5"/>